<keyword evidence="5" id="KW-0418">Kinase</keyword>
<sequence length="294" mass="34047">MLYIFYNSLSKSGKCQRKMYDIVSDAIKVFLQPEVKIFDIIKIKDSQNLVSQMDIEKDIVLLIGGDGTLTNITNKIHNIKPLPKIYAYKAGTGNDFLRSLKIKQDVQIIHKKYYLISPYITNLPTIKFKNDQDERSFLNGIGFGIDAVIAKKVNDEKMLKNKSSFAKVTINAFKTFKTIPLIKINVDGKELEFKNVWLASIMNNCYFGGGMKLAPNCNNTDKLNLIIINNVSKWKLAWLFFSVYSGKHLRYKKYVHEIQGYKFSMECKEMHFMQLDGETFDIENKIYINKKRIN</sequence>
<comment type="similarity">
    <text evidence="2">Belongs to the diacylglycerol/lipid kinase family.</text>
</comment>
<dbReference type="InterPro" id="IPR001206">
    <property type="entry name" value="Diacylglycerol_kinase_cat_dom"/>
</dbReference>
<evidence type="ECO:0000259" key="9">
    <source>
        <dbReference type="Pfam" id="PF00781"/>
    </source>
</evidence>
<dbReference type="EMBL" id="WMLC01000002">
    <property type="protein sequence ID" value="MTH75548.1"/>
    <property type="molecule type" value="Genomic_DNA"/>
</dbReference>
<keyword evidence="3" id="KW-0808">Transferase</keyword>
<dbReference type="AlphaFoldDB" id="A0A6A8PYW1"/>
<dbReference type="Gene3D" id="2.60.200.40">
    <property type="match status" value="1"/>
</dbReference>
<feature type="domain" description="YegS/DAGK C-terminal" evidence="10">
    <location>
        <begin position="141"/>
        <end position="279"/>
    </location>
</feature>
<dbReference type="GO" id="GO:0008654">
    <property type="term" value="P:phospholipid biosynthetic process"/>
    <property type="evidence" value="ECO:0007669"/>
    <property type="project" value="UniProtKB-KW"/>
</dbReference>
<protein>
    <submittedName>
        <fullName evidence="11">Transcriptional regulator</fullName>
    </submittedName>
</protein>
<evidence type="ECO:0000256" key="3">
    <source>
        <dbReference type="ARBA" id="ARBA00022679"/>
    </source>
</evidence>
<evidence type="ECO:0000256" key="1">
    <source>
        <dbReference type="ARBA" id="ARBA00001946"/>
    </source>
</evidence>
<dbReference type="InterPro" id="IPR045540">
    <property type="entry name" value="YegS/DAGK_C"/>
</dbReference>
<dbReference type="GO" id="GO:0016301">
    <property type="term" value="F:kinase activity"/>
    <property type="evidence" value="ECO:0007669"/>
    <property type="project" value="UniProtKB-KW"/>
</dbReference>
<dbReference type="InterPro" id="IPR017438">
    <property type="entry name" value="ATP-NAD_kinase_N"/>
</dbReference>
<reference evidence="11" key="1">
    <citation type="submission" date="2019-11" db="EMBL/GenBank/DDBJ databases">
        <title>Draft genome sequence of Mycoplasma hominis strain MH-1.</title>
        <authorList>
            <person name="Ruan Z."/>
            <person name="Zhang J."/>
            <person name="Xie X."/>
        </authorList>
    </citation>
    <scope>NUCLEOTIDE SEQUENCE</scope>
    <source>
        <strain evidence="11">MH-1</strain>
    </source>
</reference>
<dbReference type="InterPro" id="IPR016064">
    <property type="entry name" value="NAD/diacylglycerol_kinase_sf"/>
</dbReference>
<evidence type="ECO:0000256" key="8">
    <source>
        <dbReference type="ARBA" id="ARBA00023264"/>
    </source>
</evidence>
<organism evidence="11">
    <name type="scientific">Metamycoplasma hominis</name>
    <name type="common">Mycoplasma hominis</name>
    <dbReference type="NCBI Taxonomy" id="2098"/>
    <lineage>
        <taxon>Bacteria</taxon>
        <taxon>Bacillati</taxon>
        <taxon>Mycoplasmatota</taxon>
        <taxon>Mycoplasmoidales</taxon>
        <taxon>Metamycoplasmataceae</taxon>
        <taxon>Metamycoplasma</taxon>
    </lineage>
</organism>
<evidence type="ECO:0000256" key="4">
    <source>
        <dbReference type="ARBA" id="ARBA00022741"/>
    </source>
</evidence>
<dbReference type="Pfam" id="PF00781">
    <property type="entry name" value="DAGK_cat"/>
    <property type="match status" value="1"/>
</dbReference>
<dbReference type="Gene3D" id="3.40.50.10330">
    <property type="entry name" value="Probable inorganic polyphosphate/atp-NAD kinase, domain 1"/>
    <property type="match status" value="1"/>
</dbReference>
<name>A0A6A8PYW1_METHO</name>
<dbReference type="PANTHER" id="PTHR12358:SF54">
    <property type="entry name" value="SPHINGOSINE KINASE RELATED PROTEIN"/>
    <property type="match status" value="1"/>
</dbReference>
<proteinExistence type="inferred from homology"/>
<keyword evidence="4" id="KW-0547">Nucleotide-binding</keyword>
<dbReference type="SUPFAM" id="SSF111331">
    <property type="entry name" value="NAD kinase/diacylglycerol kinase-like"/>
    <property type="match status" value="1"/>
</dbReference>
<dbReference type="GO" id="GO:0005524">
    <property type="term" value="F:ATP binding"/>
    <property type="evidence" value="ECO:0007669"/>
    <property type="project" value="UniProtKB-KW"/>
</dbReference>
<dbReference type="PANTHER" id="PTHR12358">
    <property type="entry name" value="SPHINGOSINE KINASE"/>
    <property type="match status" value="1"/>
</dbReference>
<accession>A0A6A8PYW1</accession>
<evidence type="ECO:0000256" key="6">
    <source>
        <dbReference type="ARBA" id="ARBA00022840"/>
    </source>
</evidence>
<evidence type="ECO:0000313" key="11">
    <source>
        <dbReference type="EMBL" id="MTH75548.1"/>
    </source>
</evidence>
<evidence type="ECO:0000256" key="2">
    <source>
        <dbReference type="ARBA" id="ARBA00005983"/>
    </source>
</evidence>
<dbReference type="InterPro" id="IPR050187">
    <property type="entry name" value="Lipid_Phosphate_FormReg"/>
</dbReference>
<keyword evidence="7" id="KW-0443">Lipid metabolism</keyword>
<keyword evidence="7" id="KW-0444">Lipid biosynthesis</keyword>
<evidence type="ECO:0000256" key="7">
    <source>
        <dbReference type="ARBA" id="ARBA00023209"/>
    </source>
</evidence>
<gene>
    <name evidence="11" type="ORF">GLX26_00230</name>
</gene>
<dbReference type="Pfam" id="PF19279">
    <property type="entry name" value="YegS_C"/>
    <property type="match status" value="1"/>
</dbReference>
<keyword evidence="8" id="KW-1208">Phospholipid metabolism</keyword>
<evidence type="ECO:0000259" key="10">
    <source>
        <dbReference type="Pfam" id="PF19279"/>
    </source>
</evidence>
<comment type="cofactor">
    <cofactor evidence="1">
        <name>Mg(2+)</name>
        <dbReference type="ChEBI" id="CHEBI:18420"/>
    </cofactor>
</comment>
<keyword evidence="6" id="KW-0067">ATP-binding</keyword>
<feature type="domain" description="DAGKc" evidence="9">
    <location>
        <begin position="2"/>
        <end position="107"/>
    </location>
</feature>
<dbReference type="RefSeq" id="WP_160331634.1">
    <property type="nucleotide sequence ID" value="NZ_CP160065.1"/>
</dbReference>
<keyword evidence="7" id="KW-0594">Phospholipid biosynthesis</keyword>
<evidence type="ECO:0000256" key="5">
    <source>
        <dbReference type="ARBA" id="ARBA00022777"/>
    </source>
</evidence>
<comment type="caution">
    <text evidence="11">The sequence shown here is derived from an EMBL/GenBank/DDBJ whole genome shotgun (WGS) entry which is preliminary data.</text>
</comment>